<proteinExistence type="predicted"/>
<reference evidence="1 2" key="1">
    <citation type="submission" date="2019-12" db="EMBL/GenBank/DDBJ databases">
        <title>Lactobacillus hilgardii FLUB.</title>
        <authorList>
            <person name="Gustaw K."/>
        </authorList>
    </citation>
    <scope>NUCLEOTIDE SEQUENCE [LARGE SCALE GENOMIC DNA]</scope>
    <source>
        <strain evidence="1 2">FLUB</strain>
    </source>
</reference>
<evidence type="ECO:0000313" key="2">
    <source>
        <dbReference type="Proteomes" id="UP000465035"/>
    </source>
</evidence>
<dbReference type="GeneID" id="69057548"/>
<accession>A0A6P1E714</accession>
<evidence type="ECO:0000313" key="1">
    <source>
        <dbReference type="EMBL" id="QHB51465.1"/>
    </source>
</evidence>
<protein>
    <submittedName>
        <fullName evidence="1">AbrB family transcriptional regulator</fullName>
    </submittedName>
</protein>
<dbReference type="NCBIfam" id="NF047400">
    <property type="entry name" value="MazE_PemI_antitoxin"/>
    <property type="match status" value="1"/>
</dbReference>
<dbReference type="EMBL" id="CP047121">
    <property type="protein sequence ID" value="QHB51465.1"/>
    <property type="molecule type" value="Genomic_DNA"/>
</dbReference>
<sequence>MKIRQQGNSLVVTVPSRFDFKAGDEVIAVKGRDHSITYVPKMSNPFKDKAISFDHEDEAFNDMTAGREEI</sequence>
<gene>
    <name evidence="1" type="ORF">GQR93_04165</name>
</gene>
<name>A0A6P1E714_LENHI</name>
<organism evidence="1 2">
    <name type="scientific">Lentilactobacillus hilgardii</name>
    <name type="common">Lactobacillus hilgardii</name>
    <dbReference type="NCBI Taxonomy" id="1588"/>
    <lineage>
        <taxon>Bacteria</taxon>
        <taxon>Bacillati</taxon>
        <taxon>Bacillota</taxon>
        <taxon>Bacilli</taxon>
        <taxon>Lactobacillales</taxon>
        <taxon>Lactobacillaceae</taxon>
        <taxon>Lentilactobacillus</taxon>
    </lineage>
</organism>
<dbReference type="RefSeq" id="WP_003552579.1">
    <property type="nucleotide sequence ID" value="NZ_CABKOL010000106.1"/>
</dbReference>
<dbReference type="Proteomes" id="UP000465035">
    <property type="component" value="Chromosome"/>
</dbReference>
<dbReference type="AlphaFoldDB" id="A0A6P1E714"/>
<dbReference type="SMR" id="A0A6P1E714"/>